<reference evidence="2" key="1">
    <citation type="submission" date="2020-02" db="EMBL/GenBank/DDBJ databases">
        <authorList>
            <person name="Meier V. D."/>
        </authorList>
    </citation>
    <scope>NUCLEOTIDE SEQUENCE</scope>
    <source>
        <strain evidence="2">AVDCRST_MAG68</strain>
    </source>
</reference>
<name>A0A6J4MHV7_9BACT</name>
<evidence type="ECO:0000313" key="2">
    <source>
        <dbReference type="EMBL" id="CAA9357841.1"/>
    </source>
</evidence>
<organism evidence="2">
    <name type="scientific">uncultured Gemmatimonadota bacterium</name>
    <dbReference type="NCBI Taxonomy" id="203437"/>
    <lineage>
        <taxon>Bacteria</taxon>
        <taxon>Pseudomonadati</taxon>
        <taxon>Gemmatimonadota</taxon>
        <taxon>environmental samples</taxon>
    </lineage>
</organism>
<protein>
    <recommendedName>
        <fullName evidence="1">RelA/SpoT domain-containing protein</fullName>
    </recommendedName>
</protein>
<dbReference type="GO" id="GO:0015969">
    <property type="term" value="P:guanosine tetraphosphate metabolic process"/>
    <property type="evidence" value="ECO:0007669"/>
    <property type="project" value="InterPro"/>
</dbReference>
<gene>
    <name evidence="2" type="ORF">AVDCRST_MAG68-4204</name>
</gene>
<dbReference type="SUPFAM" id="SSF81301">
    <property type="entry name" value="Nucleotidyltransferase"/>
    <property type="match status" value="1"/>
</dbReference>
<feature type="domain" description="RelA/SpoT" evidence="1">
    <location>
        <begin position="41"/>
        <end position="164"/>
    </location>
</feature>
<dbReference type="Pfam" id="PF04607">
    <property type="entry name" value="RelA_SpoT"/>
    <property type="match status" value="1"/>
</dbReference>
<dbReference type="InterPro" id="IPR043519">
    <property type="entry name" value="NT_sf"/>
</dbReference>
<dbReference type="Gene3D" id="3.30.460.10">
    <property type="entry name" value="Beta Polymerase, domain 2"/>
    <property type="match status" value="1"/>
</dbReference>
<accession>A0A6J4MHV7</accession>
<dbReference type="InterPro" id="IPR007685">
    <property type="entry name" value="RelA_SpoT"/>
</dbReference>
<dbReference type="EMBL" id="CADCTW010000191">
    <property type="protein sequence ID" value="CAA9357841.1"/>
    <property type="molecule type" value="Genomic_DNA"/>
</dbReference>
<proteinExistence type="predicted"/>
<dbReference type="AlphaFoldDB" id="A0A6J4MHV7"/>
<sequence length="326" mass="37654">MKITNSIRRLYDDQVELNRILESRVRDLFESQKRASWFYHGRIKKIESFAQKVETGRMDPEHLEDFFACSLVVENRRSISDAVELVERFCTIEYRRPPDPEITHKRPEWFPFDDLRLYARLRVSEAAEPSPLNDVTFEVQIKTFLQHAWGVATHELIYKGGEVSWARARVAYQIKAMLEHAEVSISGVDAIAASAMLKASDESTRRENQLLHWLERDWDAELLPSDRLRLTRTLLQVLEGVEISIEDLITAVSADTEAGQGMNLRNLSPYGIAIRSLFNHQAEKMHTFLRKKRVRGNARLLLTVEMEVGRMPTGAKDERFQFVGPG</sequence>
<evidence type="ECO:0000259" key="1">
    <source>
        <dbReference type="SMART" id="SM00954"/>
    </source>
</evidence>
<dbReference type="SMART" id="SM00954">
    <property type="entry name" value="RelA_SpoT"/>
    <property type="match status" value="1"/>
</dbReference>